<protein>
    <recommendedName>
        <fullName evidence="4">NADH:ubiquinone reductase (H(+)-translocating)</fullName>
    </recommendedName>
</protein>
<comment type="caution">
    <text evidence="2">The sequence shown here is derived from an EMBL/GenBank/DDBJ whole genome shotgun (WGS) entry which is preliminary data.</text>
</comment>
<accession>A0ABP9WY91</accession>
<feature type="transmembrane region" description="Helical" evidence="1">
    <location>
        <begin position="97"/>
        <end position="117"/>
    </location>
</feature>
<dbReference type="RefSeq" id="WP_345720896.1">
    <property type="nucleotide sequence ID" value="NZ_BAABRU010000003.1"/>
</dbReference>
<keyword evidence="1" id="KW-0812">Transmembrane</keyword>
<evidence type="ECO:0000313" key="2">
    <source>
        <dbReference type="EMBL" id="GAA5527258.1"/>
    </source>
</evidence>
<proteinExistence type="predicted"/>
<organism evidence="2 3">
    <name type="scientific">Herpetosiphon gulosus</name>
    <dbReference type="NCBI Taxonomy" id="1973496"/>
    <lineage>
        <taxon>Bacteria</taxon>
        <taxon>Bacillati</taxon>
        <taxon>Chloroflexota</taxon>
        <taxon>Chloroflexia</taxon>
        <taxon>Herpetosiphonales</taxon>
        <taxon>Herpetosiphonaceae</taxon>
        <taxon>Herpetosiphon</taxon>
    </lineage>
</organism>
<feature type="transmembrane region" description="Helical" evidence="1">
    <location>
        <begin position="196"/>
        <end position="216"/>
    </location>
</feature>
<feature type="transmembrane region" description="Helical" evidence="1">
    <location>
        <begin position="124"/>
        <end position="149"/>
    </location>
</feature>
<reference evidence="2 3" key="1">
    <citation type="submission" date="2024-02" db="EMBL/GenBank/DDBJ databases">
        <title>Herpetosiphon gulosus NBRC 112829.</title>
        <authorList>
            <person name="Ichikawa N."/>
            <person name="Katano-Makiyama Y."/>
            <person name="Hidaka K."/>
        </authorList>
    </citation>
    <scope>NUCLEOTIDE SEQUENCE [LARGE SCALE GENOMIC DNA]</scope>
    <source>
        <strain evidence="2 3">NBRC 112829</strain>
    </source>
</reference>
<evidence type="ECO:0000313" key="3">
    <source>
        <dbReference type="Proteomes" id="UP001428290"/>
    </source>
</evidence>
<gene>
    <name evidence="2" type="ORF">Hgul01_01042</name>
</gene>
<evidence type="ECO:0000256" key="1">
    <source>
        <dbReference type="SAM" id="Phobius"/>
    </source>
</evidence>
<feature type="transmembrane region" description="Helical" evidence="1">
    <location>
        <begin position="42"/>
        <end position="62"/>
    </location>
</feature>
<keyword evidence="1" id="KW-0472">Membrane</keyword>
<sequence length="224" mass="24467">MNSMINHLVRKDWQINRTMMSIYISAMLIALALLLADDNSFIFGIGVILILTVLMILGIHLTTSNVISEHSQKTLPFIMSLPVSGLQYALAKIMANLSMFLLPWLLALVGSWLIILSRDSLPNGLVVITTLALIEILLSYCLIMMMGLVTGSQHGAIGAMALANLGFQGFLWGILQIPAIAQHRDSNSLAWNSTELSILAIQLAVIVGLLGITLVVQQRKTNFI</sequence>
<keyword evidence="1" id="KW-1133">Transmembrane helix</keyword>
<feature type="transmembrane region" description="Helical" evidence="1">
    <location>
        <begin position="20"/>
        <end position="36"/>
    </location>
</feature>
<keyword evidence="3" id="KW-1185">Reference proteome</keyword>
<feature type="transmembrane region" description="Helical" evidence="1">
    <location>
        <begin position="155"/>
        <end position="175"/>
    </location>
</feature>
<evidence type="ECO:0008006" key="4">
    <source>
        <dbReference type="Google" id="ProtNLM"/>
    </source>
</evidence>
<dbReference type="Proteomes" id="UP001428290">
    <property type="component" value="Unassembled WGS sequence"/>
</dbReference>
<dbReference type="EMBL" id="BAABRU010000003">
    <property type="protein sequence ID" value="GAA5527258.1"/>
    <property type="molecule type" value="Genomic_DNA"/>
</dbReference>
<name>A0ABP9WY91_9CHLR</name>